<dbReference type="FunFam" id="3.40.50.12780:FF:000003">
    <property type="entry name" value="Long-chain-fatty-acid--CoA ligase FadD"/>
    <property type="match status" value="1"/>
</dbReference>
<dbReference type="Proteomes" id="UP000319094">
    <property type="component" value="Unassembled WGS sequence"/>
</dbReference>
<dbReference type="EMBL" id="VFON01000001">
    <property type="protein sequence ID" value="TQL44268.1"/>
    <property type="molecule type" value="Genomic_DNA"/>
</dbReference>
<feature type="transmembrane region" description="Helical" evidence="5">
    <location>
        <begin position="217"/>
        <end position="239"/>
    </location>
</feature>
<evidence type="ECO:0000256" key="3">
    <source>
        <dbReference type="ARBA" id="ARBA00022741"/>
    </source>
</evidence>
<name>A0A542Y842_9MICO</name>
<reference evidence="8 9" key="1">
    <citation type="submission" date="2019-06" db="EMBL/GenBank/DDBJ databases">
        <title>Sequencing the genomes of 1000 actinobacteria strains.</title>
        <authorList>
            <person name="Klenk H.-P."/>
        </authorList>
    </citation>
    <scope>NUCLEOTIDE SEQUENCE [LARGE SCALE GENOMIC DNA]</scope>
    <source>
        <strain evidence="8 9">DSM 8803</strain>
    </source>
</reference>
<keyword evidence="3" id="KW-0547">Nucleotide-binding</keyword>
<gene>
    <name evidence="8" type="ORF">FB468_2319</name>
</gene>
<keyword evidence="5" id="KW-0812">Transmembrane</keyword>
<dbReference type="RefSeq" id="WP_141887475.1">
    <property type="nucleotide sequence ID" value="NZ_BAAAUY010000011.1"/>
</dbReference>
<dbReference type="OrthoDB" id="9803968at2"/>
<keyword evidence="2 8" id="KW-0436">Ligase</keyword>
<feature type="domain" description="AMP-dependent synthetase/ligase" evidence="6">
    <location>
        <begin position="30"/>
        <end position="390"/>
    </location>
</feature>
<dbReference type="SUPFAM" id="SSF56801">
    <property type="entry name" value="Acetyl-CoA synthetase-like"/>
    <property type="match status" value="1"/>
</dbReference>
<dbReference type="Pfam" id="PF13193">
    <property type="entry name" value="AMP-binding_C"/>
    <property type="match status" value="1"/>
</dbReference>
<dbReference type="PANTHER" id="PTHR24096">
    <property type="entry name" value="LONG-CHAIN-FATTY-ACID--COA LIGASE"/>
    <property type="match status" value="1"/>
</dbReference>
<evidence type="ECO:0000256" key="4">
    <source>
        <dbReference type="ARBA" id="ARBA00022840"/>
    </source>
</evidence>
<dbReference type="InterPro" id="IPR000873">
    <property type="entry name" value="AMP-dep_synth/lig_dom"/>
</dbReference>
<dbReference type="InterPro" id="IPR045851">
    <property type="entry name" value="AMP-bd_C_sf"/>
</dbReference>
<dbReference type="Gene3D" id="3.30.300.30">
    <property type="match status" value="1"/>
</dbReference>
<evidence type="ECO:0000313" key="9">
    <source>
        <dbReference type="Proteomes" id="UP000319094"/>
    </source>
</evidence>
<evidence type="ECO:0000313" key="8">
    <source>
        <dbReference type="EMBL" id="TQL44268.1"/>
    </source>
</evidence>
<dbReference type="InterPro" id="IPR020845">
    <property type="entry name" value="AMP-binding_CS"/>
</dbReference>
<evidence type="ECO:0000259" key="6">
    <source>
        <dbReference type="Pfam" id="PF00501"/>
    </source>
</evidence>
<sequence length="531" mass="57040">MFPSHHPDVEIPNLSIFDYLFGGLRPEELGRVALINPATGAETTYGALRSQIEALAGELAARGVGPGDVVGLLSPNIPEFATVFHGVLRAGATVTTLNALYTAAEIEKQLRDAKASWLFTVSPLLTQAVAGAEAAGIPADRIVVLDGAEGHASLRDFLTTGAPAPELSFDPAETVAVLPYSSGTTGVPKGVMLTHKNLVANVEQSRHMLDLNGDDRVLAVLPFFHIYGMTVLLNIALFVRASLVTMPKFDLVQFLENIQQFSCTYVFVAPPIMVALSKHPIVDQYDISTVRTILSGAAPLDGATAERAAKRLGTQVLQGFGMSELSPVSHMIPSDRDDIPRSSIGMSLPNITCKLVDIETGEEYTEFGEDGLTKPGELWVQGPNVMLGYLGRPDATAESITADGFLRTGDIAVRSKDGWYAIVDRAKELIKYKGYQVAPAELEALLLTNPEIADAAVIGVTVEDGEEVPKAFVVRAEGSALSESDVMEFVIERAAPYKKVRQVEFIDVIPKSSSGKILRKDLREREKSLAG</sequence>
<evidence type="ECO:0000256" key="1">
    <source>
        <dbReference type="ARBA" id="ARBA00006432"/>
    </source>
</evidence>
<keyword evidence="5" id="KW-1133">Transmembrane helix</keyword>
<dbReference type="GO" id="GO:0016405">
    <property type="term" value="F:CoA-ligase activity"/>
    <property type="evidence" value="ECO:0007669"/>
    <property type="project" value="TreeGrafter"/>
</dbReference>
<comment type="caution">
    <text evidence="8">The sequence shown here is derived from an EMBL/GenBank/DDBJ whole genome shotgun (WGS) entry which is preliminary data.</text>
</comment>
<dbReference type="Gene3D" id="3.40.50.12780">
    <property type="entry name" value="N-terminal domain of ligase-like"/>
    <property type="match status" value="1"/>
</dbReference>
<dbReference type="PROSITE" id="PS00455">
    <property type="entry name" value="AMP_BINDING"/>
    <property type="match status" value="1"/>
</dbReference>
<dbReference type="InterPro" id="IPR025110">
    <property type="entry name" value="AMP-bd_C"/>
</dbReference>
<dbReference type="Pfam" id="PF00501">
    <property type="entry name" value="AMP-binding"/>
    <property type="match status" value="1"/>
</dbReference>
<evidence type="ECO:0000256" key="2">
    <source>
        <dbReference type="ARBA" id="ARBA00022598"/>
    </source>
</evidence>
<evidence type="ECO:0000259" key="7">
    <source>
        <dbReference type="Pfam" id="PF13193"/>
    </source>
</evidence>
<accession>A0A542Y842</accession>
<keyword evidence="5" id="KW-0472">Membrane</keyword>
<dbReference type="PANTHER" id="PTHR24096:SF149">
    <property type="entry name" value="AMP-BINDING DOMAIN-CONTAINING PROTEIN-RELATED"/>
    <property type="match status" value="1"/>
</dbReference>
<protein>
    <submittedName>
        <fullName evidence="8">Acyl-CoA synthetase (AMP-forming)/AMP-acid ligase II</fullName>
    </submittedName>
</protein>
<keyword evidence="4" id="KW-0067">ATP-binding</keyword>
<dbReference type="AlphaFoldDB" id="A0A542Y842"/>
<proteinExistence type="inferred from homology"/>
<organism evidence="8 9">
    <name type="scientific">Leucobacter komagatae</name>
    <dbReference type="NCBI Taxonomy" id="55969"/>
    <lineage>
        <taxon>Bacteria</taxon>
        <taxon>Bacillati</taxon>
        <taxon>Actinomycetota</taxon>
        <taxon>Actinomycetes</taxon>
        <taxon>Micrococcales</taxon>
        <taxon>Microbacteriaceae</taxon>
        <taxon>Leucobacter</taxon>
    </lineage>
</organism>
<dbReference type="InterPro" id="IPR042099">
    <property type="entry name" value="ANL_N_sf"/>
</dbReference>
<comment type="similarity">
    <text evidence="1">Belongs to the ATP-dependent AMP-binding enzyme family.</text>
</comment>
<dbReference type="GO" id="GO:0005524">
    <property type="term" value="F:ATP binding"/>
    <property type="evidence" value="ECO:0007669"/>
    <property type="project" value="UniProtKB-KW"/>
</dbReference>
<dbReference type="FunFam" id="3.30.300.30:FF:000007">
    <property type="entry name" value="4-coumarate--CoA ligase 2"/>
    <property type="match status" value="1"/>
</dbReference>
<evidence type="ECO:0000256" key="5">
    <source>
        <dbReference type="SAM" id="Phobius"/>
    </source>
</evidence>
<feature type="domain" description="AMP-binding enzyme C-terminal" evidence="7">
    <location>
        <begin position="441"/>
        <end position="516"/>
    </location>
</feature>
<keyword evidence="9" id="KW-1185">Reference proteome</keyword>